<dbReference type="InterPro" id="IPR036412">
    <property type="entry name" value="HAD-like_sf"/>
</dbReference>
<dbReference type="Proteomes" id="UP000280960">
    <property type="component" value="Chromosome"/>
</dbReference>
<dbReference type="SUPFAM" id="SSF56784">
    <property type="entry name" value="HAD-like"/>
    <property type="match status" value="1"/>
</dbReference>
<sequence>MRLVFFVDFDGTITKEDTCDAMVKAFAKGDWESLDKRWQQGELSTEECARETFKMFDADENYLKRFLQENMEIDNHFISFVNLCREKGYGLYILSDGYDFNIKVVLEKYGLTDIPFYANELVIDGRNFDIRCPYGSKSCSRCGVCKTEIMQKLKPEGSLAVYIGDGFSDICPAQSADKVFAKRKLLEYCKKNKLPAMEFNDFSDIINWIDSKAEILAE</sequence>
<dbReference type="GO" id="GO:0016791">
    <property type="term" value="F:phosphatase activity"/>
    <property type="evidence" value="ECO:0007669"/>
    <property type="project" value="InterPro"/>
</dbReference>
<dbReference type="PANTHER" id="PTHR28181:SF2">
    <property type="entry name" value="PHOSPHORIC MONOESTER HYDROLASE"/>
    <property type="match status" value="1"/>
</dbReference>
<evidence type="ECO:0000256" key="4">
    <source>
        <dbReference type="ARBA" id="ARBA00022842"/>
    </source>
</evidence>
<name>A0A3G2R839_9FIRM</name>
<dbReference type="NCBIfam" id="TIGR01488">
    <property type="entry name" value="HAD-SF-IB"/>
    <property type="match status" value="1"/>
</dbReference>
<dbReference type="EMBL" id="CP033169">
    <property type="protein sequence ID" value="AYO31630.1"/>
    <property type="molecule type" value="Genomic_DNA"/>
</dbReference>
<evidence type="ECO:0000256" key="3">
    <source>
        <dbReference type="ARBA" id="ARBA00022801"/>
    </source>
</evidence>
<dbReference type="PANTHER" id="PTHR28181">
    <property type="entry name" value="UPF0655 PROTEIN YCR015C"/>
    <property type="match status" value="1"/>
</dbReference>
<dbReference type="InterPro" id="IPR050849">
    <property type="entry name" value="HAD-like_hydrolase_phosphatase"/>
</dbReference>
<dbReference type="InterPro" id="IPR023214">
    <property type="entry name" value="HAD_sf"/>
</dbReference>
<dbReference type="InterPro" id="IPR016965">
    <property type="entry name" value="Pase_PHOSPHO-typ"/>
</dbReference>
<reference evidence="5 6" key="1">
    <citation type="submission" date="2018-10" db="EMBL/GenBank/DDBJ databases">
        <authorList>
            <person name="Zhang X."/>
        </authorList>
    </citation>
    <scope>NUCLEOTIDE SEQUENCE [LARGE SCALE GENOMIC DNA]</scope>
    <source>
        <strain evidence="5 6">SK-G1</strain>
    </source>
</reference>
<accession>A0A3G2R839</accession>
<evidence type="ECO:0000256" key="2">
    <source>
        <dbReference type="ARBA" id="ARBA00022723"/>
    </source>
</evidence>
<protein>
    <submittedName>
        <fullName evidence="5">Phosphoserine phosphatase</fullName>
    </submittedName>
</protein>
<dbReference type="AlphaFoldDB" id="A0A3G2R839"/>
<keyword evidence="3" id="KW-0378">Hydrolase</keyword>
<evidence type="ECO:0000313" key="5">
    <source>
        <dbReference type="EMBL" id="AYO31630.1"/>
    </source>
</evidence>
<dbReference type="KEGG" id="bacg:D2962_14370"/>
<evidence type="ECO:0000313" key="6">
    <source>
        <dbReference type="Proteomes" id="UP000280960"/>
    </source>
</evidence>
<comment type="cofactor">
    <cofactor evidence="1">
        <name>Mg(2+)</name>
        <dbReference type="ChEBI" id="CHEBI:18420"/>
    </cofactor>
</comment>
<dbReference type="NCBIfam" id="TIGR01489">
    <property type="entry name" value="DKMTPPase-SF"/>
    <property type="match status" value="1"/>
</dbReference>
<organism evidence="5 6">
    <name type="scientific">Biomaibacter acetigenes</name>
    <dbReference type="NCBI Taxonomy" id="2316383"/>
    <lineage>
        <taxon>Bacteria</taxon>
        <taxon>Bacillati</taxon>
        <taxon>Bacillota</taxon>
        <taxon>Clostridia</taxon>
        <taxon>Thermosediminibacterales</taxon>
        <taxon>Tepidanaerobacteraceae</taxon>
        <taxon>Biomaibacter</taxon>
    </lineage>
</organism>
<gene>
    <name evidence="5" type="ORF">D2962_14370</name>
</gene>
<dbReference type="RefSeq" id="WP_122015388.1">
    <property type="nucleotide sequence ID" value="NZ_CP033169.1"/>
</dbReference>
<keyword evidence="4" id="KW-0460">Magnesium</keyword>
<dbReference type="Gene3D" id="3.90.1470.20">
    <property type="match status" value="1"/>
</dbReference>
<dbReference type="InterPro" id="IPR006384">
    <property type="entry name" value="HAD_hydro_PyrdxlP_Pase-like"/>
</dbReference>
<dbReference type="GO" id="GO:0046872">
    <property type="term" value="F:metal ion binding"/>
    <property type="evidence" value="ECO:0007669"/>
    <property type="project" value="UniProtKB-KW"/>
</dbReference>
<evidence type="ECO:0000256" key="1">
    <source>
        <dbReference type="ARBA" id="ARBA00001946"/>
    </source>
</evidence>
<keyword evidence="2" id="KW-0479">Metal-binding</keyword>
<dbReference type="Gene3D" id="3.40.50.1000">
    <property type="entry name" value="HAD superfamily/HAD-like"/>
    <property type="match status" value="1"/>
</dbReference>
<proteinExistence type="predicted"/>
<keyword evidence="6" id="KW-1185">Reference proteome</keyword>
<dbReference type="Pfam" id="PF06888">
    <property type="entry name" value="Put_Phosphatase"/>
    <property type="match status" value="1"/>
</dbReference>